<organism evidence="1 2">
    <name type="scientific">Protopolystoma xenopodis</name>
    <dbReference type="NCBI Taxonomy" id="117903"/>
    <lineage>
        <taxon>Eukaryota</taxon>
        <taxon>Metazoa</taxon>
        <taxon>Spiralia</taxon>
        <taxon>Lophotrochozoa</taxon>
        <taxon>Platyhelminthes</taxon>
        <taxon>Monogenea</taxon>
        <taxon>Polyopisthocotylea</taxon>
        <taxon>Polystomatidea</taxon>
        <taxon>Polystomatidae</taxon>
        <taxon>Protopolystoma</taxon>
    </lineage>
</organism>
<proteinExistence type="predicted"/>
<dbReference type="OrthoDB" id="5872154at2759"/>
<sequence>MFTDLLDDLAYLSRQLSALRPSQLFRLACWLGTFGLPYALLDHLSKEEANNIKANVETLVMTEVTFNEVNKIEKDKNTDEIGSQPADASKSTIGCIDASKVGTPTLPNILPDKPVDVYKAIARSSERSRRSWDELLGLHLLYKRIAAVADSLTHSHPQDLREILQVGHLVTLVRIYSQLLSIKTG</sequence>
<evidence type="ECO:0000313" key="1">
    <source>
        <dbReference type="EMBL" id="VEL10061.1"/>
    </source>
</evidence>
<accession>A0A3S5BN12</accession>
<reference evidence="1" key="1">
    <citation type="submission" date="2018-11" db="EMBL/GenBank/DDBJ databases">
        <authorList>
            <consortium name="Pathogen Informatics"/>
        </authorList>
    </citation>
    <scope>NUCLEOTIDE SEQUENCE</scope>
</reference>
<dbReference type="EMBL" id="CAAALY010007925">
    <property type="protein sequence ID" value="VEL10061.1"/>
    <property type="molecule type" value="Genomic_DNA"/>
</dbReference>
<comment type="caution">
    <text evidence="1">The sequence shown here is derived from an EMBL/GenBank/DDBJ whole genome shotgun (WGS) entry which is preliminary data.</text>
</comment>
<evidence type="ECO:0000313" key="2">
    <source>
        <dbReference type="Proteomes" id="UP000784294"/>
    </source>
</evidence>
<protein>
    <submittedName>
        <fullName evidence="1">Uncharacterized protein</fullName>
    </submittedName>
</protein>
<dbReference type="Proteomes" id="UP000784294">
    <property type="component" value="Unassembled WGS sequence"/>
</dbReference>
<name>A0A3S5BN12_9PLAT</name>
<gene>
    <name evidence="1" type="ORF">PXEA_LOCUS3501</name>
</gene>
<dbReference type="AlphaFoldDB" id="A0A3S5BN12"/>
<keyword evidence="2" id="KW-1185">Reference proteome</keyword>